<organism evidence="2 3">
    <name type="scientific">Nocardia aurantiaca</name>
    <dbReference type="NCBI Taxonomy" id="2675850"/>
    <lineage>
        <taxon>Bacteria</taxon>
        <taxon>Bacillati</taxon>
        <taxon>Actinomycetota</taxon>
        <taxon>Actinomycetes</taxon>
        <taxon>Mycobacteriales</taxon>
        <taxon>Nocardiaceae</taxon>
        <taxon>Nocardia</taxon>
    </lineage>
</organism>
<comment type="caution">
    <text evidence="2">The sequence shown here is derived from an EMBL/GenBank/DDBJ whole genome shotgun (WGS) entry which is preliminary data.</text>
</comment>
<dbReference type="AlphaFoldDB" id="A0A6I3KT63"/>
<name>A0A6I3KT63_9NOCA</name>
<evidence type="ECO:0000313" key="2">
    <source>
        <dbReference type="EMBL" id="MTE12266.1"/>
    </source>
</evidence>
<accession>A0A6I3KT63</accession>
<dbReference type="NCBIfam" id="NF041390">
    <property type="entry name" value="TadE_Rv3655c"/>
    <property type="match status" value="1"/>
</dbReference>
<sequence length="113" mass="11132">MPHPYAEAGMATVEAAIALASLVAVLVLCVGALLAVSAQVRCVDAAREAARLAARGDTEAGIATARRVAPSGAQVVVRTEGDLVVAEVSAPAALVPITLHAAAVAAREPGEAG</sequence>
<dbReference type="EMBL" id="WMBB01000002">
    <property type="protein sequence ID" value="MTE12266.1"/>
    <property type="molecule type" value="Genomic_DNA"/>
</dbReference>
<reference evidence="2 3" key="1">
    <citation type="submission" date="2019-11" db="EMBL/GenBank/DDBJ databases">
        <title>Nocardia sp. nov. CT2-14 isolated from soil.</title>
        <authorList>
            <person name="Kanchanasin P."/>
            <person name="Tanasupawat S."/>
            <person name="Yuki M."/>
            <person name="Kudo T."/>
        </authorList>
    </citation>
    <scope>NUCLEOTIDE SEQUENCE [LARGE SCALE GENOMIC DNA]</scope>
    <source>
        <strain evidence="2 3">CT2-14</strain>
    </source>
</reference>
<protein>
    <submittedName>
        <fullName evidence="2">Pilus assembly protein TadE</fullName>
    </submittedName>
</protein>
<dbReference type="InterPro" id="IPR049790">
    <property type="entry name" value="Rv3655c/TadE"/>
</dbReference>
<dbReference type="Pfam" id="PF07811">
    <property type="entry name" value="TadE"/>
    <property type="match status" value="1"/>
</dbReference>
<dbReference type="Proteomes" id="UP000432464">
    <property type="component" value="Unassembled WGS sequence"/>
</dbReference>
<evidence type="ECO:0000313" key="3">
    <source>
        <dbReference type="Proteomes" id="UP000432464"/>
    </source>
</evidence>
<evidence type="ECO:0000259" key="1">
    <source>
        <dbReference type="Pfam" id="PF07811"/>
    </source>
</evidence>
<gene>
    <name evidence="2" type="ORF">GLP40_05635</name>
</gene>
<feature type="domain" description="TadE-like" evidence="1">
    <location>
        <begin position="9"/>
        <end position="51"/>
    </location>
</feature>
<dbReference type="RefSeq" id="WP_154786704.1">
    <property type="nucleotide sequence ID" value="NZ_WMBB01000002.1"/>
</dbReference>
<proteinExistence type="predicted"/>
<keyword evidence="3" id="KW-1185">Reference proteome</keyword>
<dbReference type="InterPro" id="IPR012495">
    <property type="entry name" value="TadE-like_dom"/>
</dbReference>